<protein>
    <submittedName>
        <fullName evidence="2">Uncharacterized protein</fullName>
    </submittedName>
</protein>
<comment type="caution">
    <text evidence="2">The sequence shown here is derived from an EMBL/GenBank/DDBJ whole genome shotgun (WGS) entry which is preliminary data.</text>
</comment>
<dbReference type="AlphaFoldDB" id="A0AAV7T8L2"/>
<name>A0AAV7T8L2_PLEWA</name>
<feature type="compositionally biased region" description="Gly residues" evidence="1">
    <location>
        <begin position="94"/>
        <end position="105"/>
    </location>
</feature>
<sequence>MKGYHVYLMRGLRTEDADRQQCLRLPRRERGGPGAARTYRACLRAGSEERASHRPCDFAHTRRGRVADSGRGRAQDKEEARELGGETEVRRRLTGGGLARAGGNL</sequence>
<proteinExistence type="predicted"/>
<reference evidence="2" key="1">
    <citation type="journal article" date="2022" name="bioRxiv">
        <title>Sequencing and chromosome-scale assembly of the giantPleurodeles waltlgenome.</title>
        <authorList>
            <person name="Brown T."/>
            <person name="Elewa A."/>
            <person name="Iarovenko S."/>
            <person name="Subramanian E."/>
            <person name="Araus A.J."/>
            <person name="Petzold A."/>
            <person name="Susuki M."/>
            <person name="Suzuki K.-i.T."/>
            <person name="Hayashi T."/>
            <person name="Toyoda A."/>
            <person name="Oliveira C."/>
            <person name="Osipova E."/>
            <person name="Leigh N.D."/>
            <person name="Simon A."/>
            <person name="Yun M.H."/>
        </authorList>
    </citation>
    <scope>NUCLEOTIDE SEQUENCE</scope>
    <source>
        <strain evidence="2">20211129_DDA</strain>
        <tissue evidence="2">Liver</tissue>
    </source>
</reference>
<dbReference type="EMBL" id="JANPWB010000007">
    <property type="protein sequence ID" value="KAJ1172893.1"/>
    <property type="molecule type" value="Genomic_DNA"/>
</dbReference>
<keyword evidence="3" id="KW-1185">Reference proteome</keyword>
<dbReference type="Proteomes" id="UP001066276">
    <property type="component" value="Chromosome 4_1"/>
</dbReference>
<accession>A0AAV7T8L2</accession>
<evidence type="ECO:0000313" key="3">
    <source>
        <dbReference type="Proteomes" id="UP001066276"/>
    </source>
</evidence>
<feature type="region of interest" description="Disordered" evidence="1">
    <location>
        <begin position="57"/>
        <end position="105"/>
    </location>
</feature>
<evidence type="ECO:0000313" key="2">
    <source>
        <dbReference type="EMBL" id="KAJ1172893.1"/>
    </source>
</evidence>
<organism evidence="2 3">
    <name type="scientific">Pleurodeles waltl</name>
    <name type="common">Iberian ribbed newt</name>
    <dbReference type="NCBI Taxonomy" id="8319"/>
    <lineage>
        <taxon>Eukaryota</taxon>
        <taxon>Metazoa</taxon>
        <taxon>Chordata</taxon>
        <taxon>Craniata</taxon>
        <taxon>Vertebrata</taxon>
        <taxon>Euteleostomi</taxon>
        <taxon>Amphibia</taxon>
        <taxon>Batrachia</taxon>
        <taxon>Caudata</taxon>
        <taxon>Salamandroidea</taxon>
        <taxon>Salamandridae</taxon>
        <taxon>Pleurodelinae</taxon>
        <taxon>Pleurodeles</taxon>
    </lineage>
</organism>
<feature type="compositionally biased region" description="Basic and acidic residues" evidence="1">
    <location>
        <begin position="57"/>
        <end position="91"/>
    </location>
</feature>
<evidence type="ECO:0000256" key="1">
    <source>
        <dbReference type="SAM" id="MobiDB-lite"/>
    </source>
</evidence>
<gene>
    <name evidence="2" type="ORF">NDU88_004735</name>
</gene>